<dbReference type="EMBL" id="WBOF01000005">
    <property type="protein sequence ID" value="MQS17559.1"/>
    <property type="molecule type" value="Genomic_DNA"/>
</dbReference>
<evidence type="ECO:0000313" key="3">
    <source>
        <dbReference type="Proteomes" id="UP000450000"/>
    </source>
</evidence>
<reference evidence="2 3" key="1">
    <citation type="submission" date="2019-09" db="EMBL/GenBank/DDBJ databases">
        <title>Genome Sequences of Streptomyces kaniharaensis ATCC 21070.</title>
        <authorList>
            <person name="Zhu W."/>
            <person name="De Crecy-Lagard V."/>
            <person name="Richards N.G."/>
        </authorList>
    </citation>
    <scope>NUCLEOTIDE SEQUENCE [LARGE SCALE GENOMIC DNA]</scope>
    <source>
        <strain evidence="2 3">SF-557</strain>
    </source>
</reference>
<proteinExistence type="predicted"/>
<protein>
    <submittedName>
        <fullName evidence="2">DUF1963 domain-containing protein</fullName>
    </submittedName>
</protein>
<dbReference type="RefSeq" id="WP_153470702.1">
    <property type="nucleotide sequence ID" value="NZ_WBOF01000005.1"/>
</dbReference>
<dbReference type="AlphaFoldDB" id="A0A6N7L401"/>
<dbReference type="OrthoDB" id="4775619at2"/>
<evidence type="ECO:0000256" key="1">
    <source>
        <dbReference type="SAM" id="MobiDB-lite"/>
    </source>
</evidence>
<feature type="region of interest" description="Disordered" evidence="1">
    <location>
        <begin position="143"/>
        <end position="166"/>
    </location>
</feature>
<dbReference type="Proteomes" id="UP000450000">
    <property type="component" value="Unassembled WGS sequence"/>
</dbReference>
<dbReference type="InterPro" id="IPR035948">
    <property type="entry name" value="YwqG-like_sf"/>
</dbReference>
<comment type="caution">
    <text evidence="2">The sequence shown here is derived from an EMBL/GenBank/DDBJ whole genome shotgun (WGS) entry which is preliminary data.</text>
</comment>
<sequence length="275" mass="29654">MPDTYAWTPYEPGNDADLAGPVALPMPYGLYAALREQIGAERATQVAELLRPSLELRPDVPEDTIGWTPVGHTGGCAALPAGIDWPEGDGHPMELLAQLDCARLAEAFQAGRSATPWPLPAHGLLLFFHDSFPVDPRKESCSVLHFPSGTPERPAPPDPDGGKPLPGRPVWARWALSAPSYLDDELVDALAGDYRDAMDVSDTCHEHLGGADIRLLGWCDSHNTTRPDGHRPLLQVEGSAADASWGELVNVSVWITDEDLAAGRFDRARYGAEVA</sequence>
<evidence type="ECO:0000313" key="2">
    <source>
        <dbReference type="EMBL" id="MQS17559.1"/>
    </source>
</evidence>
<dbReference type="Gene3D" id="2.30.320.10">
    <property type="entry name" value="YwqG-like"/>
    <property type="match status" value="1"/>
</dbReference>
<organism evidence="2 3">
    <name type="scientific">Streptomyces kaniharaensis</name>
    <dbReference type="NCBI Taxonomy" id="212423"/>
    <lineage>
        <taxon>Bacteria</taxon>
        <taxon>Bacillati</taxon>
        <taxon>Actinomycetota</taxon>
        <taxon>Actinomycetes</taxon>
        <taxon>Kitasatosporales</taxon>
        <taxon>Streptomycetaceae</taxon>
        <taxon>Streptomyces</taxon>
    </lineage>
</organism>
<accession>A0A6N7L401</accession>
<name>A0A6N7L401_9ACTN</name>
<dbReference type="InterPro" id="IPR015315">
    <property type="entry name" value="DUF1963"/>
</dbReference>
<dbReference type="SUPFAM" id="SSF103032">
    <property type="entry name" value="Hypothetical protein YwqG"/>
    <property type="match status" value="1"/>
</dbReference>
<dbReference type="Pfam" id="PF09234">
    <property type="entry name" value="DUF1963"/>
    <property type="match status" value="1"/>
</dbReference>
<keyword evidence="3" id="KW-1185">Reference proteome</keyword>
<gene>
    <name evidence="2" type="ORF">F7Q99_36585</name>
</gene>